<sequence>MAKDNIKHFINKQLCLLVVVNLSSFHESPPVTPDDSAFNDDILGIATPDSCPDAQMTLDSGKPLSPDISGLNEQPGRTTEHAANSLPPWLQMELEEAEYIPLPENYHQQGGQSQGYEYSNQEEAHGGPGQCYVYGDQEEEHASNFSSVDLKCLSKSNINSHYSADNSNFGQAQENSFQVGIL</sequence>
<reference evidence="2" key="1">
    <citation type="journal article" date="2021" name="Genome Biol. Evol.">
        <title>A High-Quality Reference Genome for a Parasitic Bivalve with Doubly Uniparental Inheritance (Bivalvia: Unionida).</title>
        <authorList>
            <person name="Smith C.H."/>
        </authorList>
    </citation>
    <scope>NUCLEOTIDE SEQUENCE</scope>
    <source>
        <strain evidence="2">CHS0354</strain>
    </source>
</reference>
<proteinExistence type="predicted"/>
<reference evidence="2" key="3">
    <citation type="submission" date="2023-05" db="EMBL/GenBank/DDBJ databases">
        <authorList>
            <person name="Smith C.H."/>
        </authorList>
    </citation>
    <scope>NUCLEOTIDE SEQUENCE</scope>
    <source>
        <strain evidence="2">CHS0354</strain>
        <tissue evidence="2">Mantle</tissue>
    </source>
</reference>
<accession>A0AAE0T806</accession>
<protein>
    <submittedName>
        <fullName evidence="2">Uncharacterized protein</fullName>
    </submittedName>
</protein>
<evidence type="ECO:0000256" key="1">
    <source>
        <dbReference type="SAM" id="MobiDB-lite"/>
    </source>
</evidence>
<evidence type="ECO:0000313" key="2">
    <source>
        <dbReference type="EMBL" id="KAK3605525.1"/>
    </source>
</evidence>
<keyword evidence="3" id="KW-1185">Reference proteome</keyword>
<name>A0AAE0T806_9BIVA</name>
<dbReference type="EMBL" id="JAEAOA010000314">
    <property type="protein sequence ID" value="KAK3605525.1"/>
    <property type="molecule type" value="Genomic_DNA"/>
</dbReference>
<organism evidence="2 3">
    <name type="scientific">Potamilus streckersoni</name>
    <dbReference type="NCBI Taxonomy" id="2493646"/>
    <lineage>
        <taxon>Eukaryota</taxon>
        <taxon>Metazoa</taxon>
        <taxon>Spiralia</taxon>
        <taxon>Lophotrochozoa</taxon>
        <taxon>Mollusca</taxon>
        <taxon>Bivalvia</taxon>
        <taxon>Autobranchia</taxon>
        <taxon>Heteroconchia</taxon>
        <taxon>Palaeoheterodonta</taxon>
        <taxon>Unionida</taxon>
        <taxon>Unionoidea</taxon>
        <taxon>Unionidae</taxon>
        <taxon>Ambleminae</taxon>
        <taxon>Lampsilini</taxon>
        <taxon>Potamilus</taxon>
    </lineage>
</organism>
<dbReference type="Proteomes" id="UP001195483">
    <property type="component" value="Unassembled WGS sequence"/>
</dbReference>
<gene>
    <name evidence="2" type="ORF">CHS0354_004082</name>
</gene>
<feature type="region of interest" description="Disordered" evidence="1">
    <location>
        <begin position="105"/>
        <end position="129"/>
    </location>
</feature>
<evidence type="ECO:0000313" key="3">
    <source>
        <dbReference type="Proteomes" id="UP001195483"/>
    </source>
</evidence>
<feature type="region of interest" description="Disordered" evidence="1">
    <location>
        <begin position="58"/>
        <end position="82"/>
    </location>
</feature>
<dbReference type="AlphaFoldDB" id="A0AAE0T806"/>
<reference evidence="2" key="2">
    <citation type="journal article" date="2021" name="Genome Biol. Evol.">
        <title>Developing a high-quality reference genome for a parasitic bivalve with doubly uniparental inheritance (Bivalvia: Unionida).</title>
        <authorList>
            <person name="Smith C.H."/>
        </authorList>
    </citation>
    <scope>NUCLEOTIDE SEQUENCE</scope>
    <source>
        <strain evidence="2">CHS0354</strain>
        <tissue evidence="2">Mantle</tissue>
    </source>
</reference>
<comment type="caution">
    <text evidence="2">The sequence shown here is derived from an EMBL/GenBank/DDBJ whole genome shotgun (WGS) entry which is preliminary data.</text>
</comment>